<comment type="caution">
    <text evidence="2">The sequence shown here is derived from an EMBL/GenBank/DDBJ whole genome shotgun (WGS) entry which is preliminary data.</text>
</comment>
<dbReference type="Gene3D" id="3.30.720.110">
    <property type="match status" value="1"/>
</dbReference>
<dbReference type="Gene3D" id="3.30.720.120">
    <property type="match status" value="1"/>
</dbReference>
<dbReference type="InterPro" id="IPR004360">
    <property type="entry name" value="Glyas_Fos-R_dOase_dom"/>
</dbReference>
<sequence length="159" mass="16933">MTSIPFRPAGYSTLTPFLCVTDGAAALDFYVAVFGASVVSRMDLPDGRVAHAELQLDQGRLQLADALPEYGLTAPGEGPVTHSIAIYVPDVDATTAAAAELGATVREQPSTFVTGDRFASVLDPYGHRWSIMTRVEDVTDAEAEQRVADWAATEMGGDR</sequence>
<gene>
    <name evidence="2" type="ORF">GCM10022204_35640</name>
</gene>
<dbReference type="PROSITE" id="PS51819">
    <property type="entry name" value="VOC"/>
    <property type="match status" value="1"/>
</dbReference>
<dbReference type="Pfam" id="PF00903">
    <property type="entry name" value="Glyoxalase"/>
    <property type="match status" value="1"/>
</dbReference>
<dbReference type="PANTHER" id="PTHR34109">
    <property type="entry name" value="BNAUNNG04460D PROTEIN-RELATED"/>
    <property type="match status" value="1"/>
</dbReference>
<accession>A0ABP7E2H5</accession>
<reference evidence="3" key="1">
    <citation type="journal article" date="2019" name="Int. J. Syst. Evol. Microbiol.">
        <title>The Global Catalogue of Microorganisms (GCM) 10K type strain sequencing project: providing services to taxonomists for standard genome sequencing and annotation.</title>
        <authorList>
            <consortium name="The Broad Institute Genomics Platform"/>
            <consortium name="The Broad Institute Genome Sequencing Center for Infectious Disease"/>
            <person name="Wu L."/>
            <person name="Ma J."/>
        </authorList>
    </citation>
    <scope>NUCLEOTIDE SEQUENCE [LARGE SCALE GENOMIC DNA]</scope>
    <source>
        <strain evidence="3">JCM 16548</strain>
    </source>
</reference>
<dbReference type="PANTHER" id="PTHR34109:SF1">
    <property type="entry name" value="VOC DOMAIN-CONTAINING PROTEIN"/>
    <property type="match status" value="1"/>
</dbReference>
<dbReference type="EMBL" id="BAAAYX010000014">
    <property type="protein sequence ID" value="GAA3713417.1"/>
    <property type="molecule type" value="Genomic_DNA"/>
</dbReference>
<dbReference type="SUPFAM" id="SSF54593">
    <property type="entry name" value="Glyoxalase/Bleomycin resistance protein/Dihydroxybiphenyl dioxygenase"/>
    <property type="match status" value="1"/>
</dbReference>
<keyword evidence="3" id="KW-1185">Reference proteome</keyword>
<dbReference type="RefSeq" id="WP_344813797.1">
    <property type="nucleotide sequence ID" value="NZ_BAAAYX010000014.1"/>
</dbReference>
<dbReference type="InterPro" id="IPR037523">
    <property type="entry name" value="VOC_core"/>
</dbReference>
<name>A0ABP7E2H5_9ACTN</name>
<organism evidence="2 3">
    <name type="scientific">Microlunatus aurantiacus</name>
    <dbReference type="NCBI Taxonomy" id="446786"/>
    <lineage>
        <taxon>Bacteria</taxon>
        <taxon>Bacillati</taxon>
        <taxon>Actinomycetota</taxon>
        <taxon>Actinomycetes</taxon>
        <taxon>Propionibacteriales</taxon>
        <taxon>Propionibacteriaceae</taxon>
        <taxon>Microlunatus</taxon>
    </lineage>
</organism>
<dbReference type="Proteomes" id="UP001500051">
    <property type="component" value="Unassembled WGS sequence"/>
</dbReference>
<dbReference type="InterPro" id="IPR029068">
    <property type="entry name" value="Glyas_Bleomycin-R_OHBP_Dase"/>
</dbReference>
<dbReference type="CDD" id="cd07246">
    <property type="entry name" value="VOC_like"/>
    <property type="match status" value="1"/>
</dbReference>
<feature type="domain" description="VOC" evidence="1">
    <location>
        <begin position="10"/>
        <end position="134"/>
    </location>
</feature>
<proteinExistence type="predicted"/>
<evidence type="ECO:0000313" key="3">
    <source>
        <dbReference type="Proteomes" id="UP001500051"/>
    </source>
</evidence>
<evidence type="ECO:0000259" key="1">
    <source>
        <dbReference type="PROSITE" id="PS51819"/>
    </source>
</evidence>
<protein>
    <submittedName>
        <fullName evidence="2">VOC family protein</fullName>
    </submittedName>
</protein>
<evidence type="ECO:0000313" key="2">
    <source>
        <dbReference type="EMBL" id="GAA3713417.1"/>
    </source>
</evidence>